<reference evidence="9" key="1">
    <citation type="journal article" date="2020" name="mSystems">
        <title>Genome- and Community-Level Interaction Insights into Carbon Utilization and Element Cycling Functions of Hydrothermarchaeota in Hydrothermal Sediment.</title>
        <authorList>
            <person name="Zhou Z."/>
            <person name="Liu Y."/>
            <person name="Xu W."/>
            <person name="Pan J."/>
            <person name="Luo Z.H."/>
            <person name="Li M."/>
        </authorList>
    </citation>
    <scope>NUCLEOTIDE SEQUENCE [LARGE SCALE GENOMIC DNA]</scope>
    <source>
        <strain evidence="9">SpSt-1</strain>
    </source>
</reference>
<evidence type="ECO:0000256" key="3">
    <source>
        <dbReference type="ARBA" id="ARBA00022475"/>
    </source>
</evidence>
<evidence type="ECO:0000313" key="9">
    <source>
        <dbReference type="EMBL" id="HHR95995.1"/>
    </source>
</evidence>
<dbReference type="PROSITE" id="PS50928">
    <property type="entry name" value="ABC_TM1"/>
    <property type="match status" value="1"/>
</dbReference>
<dbReference type="AlphaFoldDB" id="A0A7C5YWA4"/>
<organism evidence="9">
    <name type="scientific">Ignisphaera aggregans</name>
    <dbReference type="NCBI Taxonomy" id="334771"/>
    <lineage>
        <taxon>Archaea</taxon>
        <taxon>Thermoproteota</taxon>
        <taxon>Thermoprotei</taxon>
        <taxon>Desulfurococcales</taxon>
        <taxon>Desulfurococcaceae</taxon>
        <taxon>Ignisphaera</taxon>
    </lineage>
</organism>
<evidence type="ECO:0000256" key="7">
    <source>
        <dbReference type="RuleBase" id="RU363032"/>
    </source>
</evidence>
<evidence type="ECO:0000256" key="5">
    <source>
        <dbReference type="ARBA" id="ARBA00022989"/>
    </source>
</evidence>
<name>A0A7C5YWA4_9CREN</name>
<dbReference type="GO" id="GO:0055085">
    <property type="term" value="P:transmembrane transport"/>
    <property type="evidence" value="ECO:0007669"/>
    <property type="project" value="InterPro"/>
</dbReference>
<keyword evidence="5 7" id="KW-1133">Transmembrane helix</keyword>
<feature type="domain" description="ABC transmembrane type-1" evidence="8">
    <location>
        <begin position="111"/>
        <end position="327"/>
    </location>
</feature>
<evidence type="ECO:0000259" key="8">
    <source>
        <dbReference type="PROSITE" id="PS50928"/>
    </source>
</evidence>
<accession>A0A7C5YWA4</accession>
<dbReference type="EMBL" id="DRUB01000075">
    <property type="protein sequence ID" value="HHR95995.1"/>
    <property type="molecule type" value="Genomic_DNA"/>
</dbReference>
<keyword evidence="3" id="KW-1003">Cell membrane</keyword>
<evidence type="ECO:0000313" key="10">
    <source>
        <dbReference type="EMBL" id="HHR97119.1"/>
    </source>
</evidence>
<proteinExistence type="inferred from homology"/>
<protein>
    <submittedName>
        <fullName evidence="9">ABC transporter permease</fullName>
    </submittedName>
</protein>
<feature type="transmembrane region" description="Helical" evidence="7">
    <location>
        <begin position="306"/>
        <end position="330"/>
    </location>
</feature>
<dbReference type="Pfam" id="PF00528">
    <property type="entry name" value="BPD_transp_1"/>
    <property type="match status" value="1"/>
</dbReference>
<keyword evidence="4 7" id="KW-0812">Transmembrane</keyword>
<gene>
    <name evidence="9" type="ORF">ENL47_04055</name>
    <name evidence="10" type="ORF">ENL47_10090</name>
</gene>
<dbReference type="EMBL" id="DRUB01000197">
    <property type="protein sequence ID" value="HHR97119.1"/>
    <property type="molecule type" value="Genomic_DNA"/>
</dbReference>
<evidence type="ECO:0000256" key="4">
    <source>
        <dbReference type="ARBA" id="ARBA00022692"/>
    </source>
</evidence>
<feature type="transmembrane region" description="Helical" evidence="7">
    <location>
        <begin position="12"/>
        <end position="32"/>
    </location>
</feature>
<evidence type="ECO:0000256" key="6">
    <source>
        <dbReference type="ARBA" id="ARBA00023136"/>
    </source>
</evidence>
<keyword evidence="6 7" id="KW-0472">Membrane</keyword>
<feature type="transmembrane region" description="Helical" evidence="7">
    <location>
        <begin position="198"/>
        <end position="221"/>
    </location>
</feature>
<comment type="caution">
    <text evidence="9">The sequence shown here is derived from an EMBL/GenBank/DDBJ whole genome shotgun (WGS) entry which is preliminary data.</text>
</comment>
<dbReference type="PANTHER" id="PTHR30465:SF55">
    <property type="entry name" value="OLIGOPEPTIDE ABC TRANSPORTER, PERMEASE PROTEIN"/>
    <property type="match status" value="1"/>
</dbReference>
<dbReference type="InterPro" id="IPR000515">
    <property type="entry name" value="MetI-like"/>
</dbReference>
<dbReference type="GO" id="GO:0005886">
    <property type="term" value="C:plasma membrane"/>
    <property type="evidence" value="ECO:0007669"/>
    <property type="project" value="UniProtKB-SubCell"/>
</dbReference>
<comment type="subcellular location">
    <subcellularLocation>
        <location evidence="1 7">Cell membrane</location>
        <topology evidence="1 7">Multi-pass membrane protein</topology>
    </subcellularLocation>
</comment>
<dbReference type="InterPro" id="IPR035906">
    <property type="entry name" value="MetI-like_sf"/>
</dbReference>
<comment type="similarity">
    <text evidence="7">Belongs to the binding-protein-dependent transport system permease family.</text>
</comment>
<keyword evidence="2 7" id="KW-0813">Transport</keyword>
<evidence type="ECO:0000256" key="1">
    <source>
        <dbReference type="ARBA" id="ARBA00004651"/>
    </source>
</evidence>
<dbReference type="SUPFAM" id="SSF161098">
    <property type="entry name" value="MetI-like"/>
    <property type="match status" value="1"/>
</dbReference>
<feature type="transmembrane region" description="Helical" evidence="7">
    <location>
        <begin position="113"/>
        <end position="138"/>
    </location>
</feature>
<dbReference type="PANTHER" id="PTHR30465">
    <property type="entry name" value="INNER MEMBRANE ABC TRANSPORTER"/>
    <property type="match status" value="1"/>
</dbReference>
<evidence type="ECO:0000256" key="2">
    <source>
        <dbReference type="ARBA" id="ARBA00022448"/>
    </source>
</evidence>
<feature type="transmembrane region" description="Helical" evidence="7">
    <location>
        <begin position="258"/>
        <end position="286"/>
    </location>
</feature>
<sequence>MVSKALVRFIIIRTIVLILTLFTAFSFTFILLRAMPVSAVENILAGLTVQGQVIDPQAIIELRETLYEIFGLTGSPIEQYYNYLRRFLTLDFGPSIMSYPTPARELIFSRLPWTISLLAFTTVISWVLGNVLGVFASINRKKRISKVLVSLSLTLYPIPYYIMALLLIFLLCYLIPIFPLFGGFGEMSFTDIISFIRAWLYQSTLPALSIIMISMFGWWFLSSYTLTLNVQTEDYVYYAEFRGLPQSRILKNYVFKNVLLPQITTLGLSLGGIFGGALLTEMLFAYPGIGMLAYRAVLSGDYPTALGMLSLTIIAVATATYILDIIYPFIDPRIRHR</sequence>
<dbReference type="Gene3D" id="1.10.3720.10">
    <property type="entry name" value="MetI-like"/>
    <property type="match status" value="1"/>
</dbReference>
<feature type="transmembrane region" description="Helical" evidence="7">
    <location>
        <begin position="158"/>
        <end position="178"/>
    </location>
</feature>